<dbReference type="GO" id="GO:0031012">
    <property type="term" value="C:extracellular matrix"/>
    <property type="evidence" value="ECO:0007669"/>
    <property type="project" value="TreeGrafter"/>
</dbReference>
<feature type="signal peptide" evidence="17">
    <location>
        <begin position="1"/>
        <end position="26"/>
    </location>
</feature>
<dbReference type="Gene3D" id="3.10.100.10">
    <property type="entry name" value="Mannose-Binding Protein A, subunit A"/>
    <property type="match status" value="1"/>
</dbReference>
<dbReference type="SMART" id="SM00034">
    <property type="entry name" value="CLECT"/>
    <property type="match status" value="1"/>
</dbReference>
<keyword evidence="13" id="KW-0325">Glycoprotein</keyword>
<evidence type="ECO:0000256" key="6">
    <source>
        <dbReference type="ARBA" id="ARBA00022729"/>
    </source>
</evidence>
<organism evidence="20 21">
    <name type="scientific">Acipenser oxyrinchus oxyrinchus</name>
    <dbReference type="NCBI Taxonomy" id="40147"/>
    <lineage>
        <taxon>Eukaryota</taxon>
        <taxon>Metazoa</taxon>
        <taxon>Chordata</taxon>
        <taxon>Craniata</taxon>
        <taxon>Vertebrata</taxon>
        <taxon>Euteleostomi</taxon>
        <taxon>Actinopterygii</taxon>
        <taxon>Chondrostei</taxon>
        <taxon>Acipenseriformes</taxon>
        <taxon>Acipenseridae</taxon>
        <taxon>Acipenser</taxon>
    </lineage>
</organism>
<dbReference type="Pfam" id="PF12662">
    <property type="entry name" value="cEGF"/>
    <property type="match status" value="1"/>
</dbReference>
<dbReference type="AlphaFoldDB" id="A0AAD8CI77"/>
<evidence type="ECO:0000256" key="13">
    <source>
        <dbReference type="ARBA" id="ARBA00023180"/>
    </source>
</evidence>
<evidence type="ECO:0000256" key="8">
    <source>
        <dbReference type="ARBA" id="ARBA00022737"/>
    </source>
</evidence>
<sequence length="769" mass="84663">MEPVFSALPFSAVVSLFLLLSPSCLCQELQEKDALCSPEGCYALYSQRKTFLDSWRSCRDRGGNLVTVKRPEEAALIEELFNMQPHRGTKLRIWIGLQRQPRQCSATRPLRGFTWITGDQDTQYTNWLQEDSVSTCAASRCVVMTYSTAPHEQSQNFKWLDGSCTLPVDGYMCRYNYKGMCSSIEAEGGGPVLYTTPFHLASTLLDHIPFGSVATVPCPDGTKEDQSVLCMQKEDGSISWSKDGPFCTEPPKSECDKDNGGCQHYCVVDGTFYYCECLEGYILEDDEQTCSPADFCREDPCEFECVSTKDGYLCACPEGYILATNGRDCVDVDECLQSPCEQLCINAPGTFECRCQEGYLLEGVSQCQDIDECQDKPCEHACENTPGSYTCHCHLGYSPSPEDHTQCLDTDECQIPGTCEQMCVNYIGGFECHCEEGYLLNPDGFTCDAEEADWPSTSPSTDLLTTAPNLLEWLTDAPSYQWITDIPPAFYDLFTDPPSYLALDWGSSSELVPEPTQDLWVAQPTPDLTDTAPPTPDWSGVAEPPSNWLTQTPQVPDWAPASTTMNFWSWLIGTTPTAAPEESIRHAGTIQASLGDIGPERASGAESRTGEKLEERETEGYPKPGSVQTDLVPADPVPTSTEVAQKDRNGGVVEGSIPDSEEDKETRPLEEGGGVRATQDWHQPSPSSAAPLSLSTEGSMISGTRRRQDNNWLLVALLVPLSIFVVVMLALGIVYCTRCALQPQRKSVADCYRWITNSSEPSISGKSQV</sequence>
<dbReference type="PANTHER" id="PTHR14789:SF4">
    <property type="entry name" value="ENDOSIALIN"/>
    <property type="match status" value="1"/>
</dbReference>
<dbReference type="InterPro" id="IPR049883">
    <property type="entry name" value="NOTCH1_EGF-like"/>
</dbReference>
<dbReference type="EMBL" id="JAGXEW010000055">
    <property type="protein sequence ID" value="KAK1150951.1"/>
    <property type="molecule type" value="Genomic_DNA"/>
</dbReference>
<dbReference type="GO" id="GO:0050840">
    <property type="term" value="F:extracellular matrix binding"/>
    <property type="evidence" value="ECO:0007669"/>
    <property type="project" value="TreeGrafter"/>
</dbReference>
<evidence type="ECO:0000256" key="11">
    <source>
        <dbReference type="ARBA" id="ARBA00023157"/>
    </source>
</evidence>
<keyword evidence="4" id="KW-0254">Endocytosis</keyword>
<dbReference type="GO" id="GO:0009897">
    <property type="term" value="C:external side of plasma membrane"/>
    <property type="evidence" value="ECO:0007669"/>
    <property type="project" value="TreeGrafter"/>
</dbReference>
<keyword evidence="3" id="KW-0597">Phosphoprotein</keyword>
<keyword evidence="8" id="KW-0677">Repeat</keyword>
<reference evidence="20" key="1">
    <citation type="submission" date="2022-02" db="EMBL/GenBank/DDBJ databases">
        <title>Atlantic sturgeon de novo genome assembly.</title>
        <authorList>
            <person name="Stock M."/>
            <person name="Klopp C."/>
            <person name="Guiguen Y."/>
            <person name="Cabau C."/>
            <person name="Parinello H."/>
            <person name="Santidrian Yebra-Pimentel E."/>
            <person name="Kuhl H."/>
            <person name="Dirks R.P."/>
            <person name="Guessner J."/>
            <person name="Wuertz S."/>
            <person name="Du K."/>
            <person name="Schartl M."/>
        </authorList>
    </citation>
    <scope>NUCLEOTIDE SEQUENCE</scope>
    <source>
        <strain evidence="20">STURGEONOMICS-FGT-2020</strain>
        <tissue evidence="20">Whole blood</tissue>
    </source>
</reference>
<feature type="chain" id="PRO_5042067190" evidence="17">
    <location>
        <begin position="27"/>
        <end position="769"/>
    </location>
</feature>
<dbReference type="GO" id="GO:0030246">
    <property type="term" value="F:carbohydrate binding"/>
    <property type="evidence" value="ECO:0007669"/>
    <property type="project" value="UniProtKB-KW"/>
</dbReference>
<dbReference type="InterPro" id="IPR026823">
    <property type="entry name" value="cEGF"/>
</dbReference>
<dbReference type="FunFam" id="3.10.100.10:FF:000061">
    <property type="entry name" value="CD248 molecule"/>
    <property type="match status" value="1"/>
</dbReference>
<evidence type="ECO:0000313" key="20">
    <source>
        <dbReference type="EMBL" id="KAK1150951.1"/>
    </source>
</evidence>
<keyword evidence="9 16" id="KW-1133">Transmembrane helix</keyword>
<dbReference type="InterPro" id="IPR016186">
    <property type="entry name" value="C-type_lectin-like/link_sf"/>
</dbReference>
<dbReference type="SMART" id="SM00181">
    <property type="entry name" value="EGF"/>
    <property type="match status" value="5"/>
</dbReference>
<dbReference type="Gene3D" id="2.10.25.10">
    <property type="entry name" value="Laminin"/>
    <property type="match status" value="5"/>
</dbReference>
<dbReference type="GO" id="GO:0016477">
    <property type="term" value="P:cell migration"/>
    <property type="evidence" value="ECO:0007669"/>
    <property type="project" value="TreeGrafter"/>
</dbReference>
<dbReference type="InterPro" id="IPR016187">
    <property type="entry name" value="CTDL_fold"/>
</dbReference>
<feature type="domain" description="C-type lectin" evidence="19">
    <location>
        <begin position="41"/>
        <end position="164"/>
    </location>
</feature>
<feature type="compositionally biased region" description="Low complexity" evidence="15">
    <location>
        <begin position="684"/>
        <end position="695"/>
    </location>
</feature>
<evidence type="ECO:0000259" key="18">
    <source>
        <dbReference type="PROSITE" id="PS50026"/>
    </source>
</evidence>
<feature type="compositionally biased region" description="Basic and acidic residues" evidence="15">
    <location>
        <begin position="608"/>
        <end position="620"/>
    </location>
</feature>
<dbReference type="InterPro" id="IPR000742">
    <property type="entry name" value="EGF"/>
</dbReference>
<evidence type="ECO:0000256" key="1">
    <source>
        <dbReference type="ARBA" id="ARBA00004479"/>
    </source>
</evidence>
<dbReference type="Pfam" id="PF12661">
    <property type="entry name" value="hEGF"/>
    <property type="match status" value="1"/>
</dbReference>
<evidence type="ECO:0000256" key="12">
    <source>
        <dbReference type="ARBA" id="ARBA00023170"/>
    </source>
</evidence>
<dbReference type="InterPro" id="IPR009030">
    <property type="entry name" value="Growth_fac_rcpt_cys_sf"/>
</dbReference>
<evidence type="ECO:0000256" key="2">
    <source>
        <dbReference type="ARBA" id="ARBA00022536"/>
    </source>
</evidence>
<keyword evidence="12" id="KW-0675">Receptor</keyword>
<dbReference type="SMART" id="SM00179">
    <property type="entry name" value="EGF_CA"/>
    <property type="match status" value="4"/>
</dbReference>
<dbReference type="GO" id="GO:1990430">
    <property type="term" value="F:extracellular matrix protein binding"/>
    <property type="evidence" value="ECO:0007669"/>
    <property type="project" value="TreeGrafter"/>
</dbReference>
<accession>A0AAD8CI77</accession>
<dbReference type="InterPro" id="IPR013032">
    <property type="entry name" value="EGF-like_CS"/>
</dbReference>
<dbReference type="CDD" id="cd00054">
    <property type="entry name" value="EGF_CA"/>
    <property type="match status" value="2"/>
</dbReference>
<dbReference type="SUPFAM" id="SSF57184">
    <property type="entry name" value="Growth factor receptor domain"/>
    <property type="match status" value="1"/>
</dbReference>
<evidence type="ECO:0000256" key="10">
    <source>
        <dbReference type="ARBA" id="ARBA00023136"/>
    </source>
</evidence>
<dbReference type="FunFam" id="2.10.25.10:FF:000406">
    <property type="entry name" value="CD248 molecule"/>
    <property type="match status" value="1"/>
</dbReference>
<proteinExistence type="predicted"/>
<keyword evidence="2 14" id="KW-0245">EGF-like domain</keyword>
<dbReference type="InterPro" id="IPR018097">
    <property type="entry name" value="EGF_Ca-bd_CS"/>
</dbReference>
<dbReference type="InterPro" id="IPR051505">
    <property type="entry name" value="C-type_lectin_domain"/>
</dbReference>
<feature type="domain" description="EGF-like" evidence="18">
    <location>
        <begin position="369"/>
        <end position="408"/>
    </location>
</feature>
<evidence type="ECO:0000313" key="21">
    <source>
        <dbReference type="Proteomes" id="UP001230051"/>
    </source>
</evidence>
<feature type="region of interest" description="Disordered" evidence="15">
    <location>
        <begin position="591"/>
        <end position="695"/>
    </location>
</feature>
<dbReference type="PROSITE" id="PS01186">
    <property type="entry name" value="EGF_2"/>
    <property type="match status" value="3"/>
</dbReference>
<dbReference type="PROSITE" id="PS00010">
    <property type="entry name" value="ASX_HYDROXYL"/>
    <property type="match status" value="2"/>
</dbReference>
<evidence type="ECO:0000256" key="4">
    <source>
        <dbReference type="ARBA" id="ARBA00022583"/>
    </source>
</evidence>
<dbReference type="GO" id="GO:0005509">
    <property type="term" value="F:calcium ion binding"/>
    <property type="evidence" value="ECO:0007669"/>
    <property type="project" value="InterPro"/>
</dbReference>
<evidence type="ECO:0000259" key="19">
    <source>
        <dbReference type="PROSITE" id="PS50041"/>
    </source>
</evidence>
<dbReference type="PROSITE" id="PS50041">
    <property type="entry name" value="C_TYPE_LECTIN_2"/>
    <property type="match status" value="1"/>
</dbReference>
<dbReference type="InterPro" id="IPR001881">
    <property type="entry name" value="EGF-like_Ca-bd_dom"/>
</dbReference>
<dbReference type="Pfam" id="PF00059">
    <property type="entry name" value="Lectin_C"/>
    <property type="match status" value="1"/>
</dbReference>
<feature type="transmembrane region" description="Helical" evidence="16">
    <location>
        <begin position="712"/>
        <end position="736"/>
    </location>
</feature>
<dbReference type="SUPFAM" id="SSF57196">
    <property type="entry name" value="EGF/Laminin"/>
    <property type="match status" value="2"/>
</dbReference>
<dbReference type="InterPro" id="IPR000152">
    <property type="entry name" value="EGF-type_Asp/Asn_hydroxyl_site"/>
</dbReference>
<keyword evidence="21" id="KW-1185">Reference proteome</keyword>
<keyword evidence="7" id="KW-0430">Lectin</keyword>
<keyword evidence="5 16" id="KW-0812">Transmembrane</keyword>
<evidence type="ECO:0000256" key="7">
    <source>
        <dbReference type="ARBA" id="ARBA00022734"/>
    </source>
</evidence>
<comment type="subcellular location">
    <subcellularLocation>
        <location evidence="1">Membrane</location>
        <topology evidence="1">Single-pass type I membrane protein</topology>
    </subcellularLocation>
</comment>
<gene>
    <name evidence="20" type="primary">CD248</name>
    <name evidence="20" type="ORF">AOXY_G33374</name>
</gene>
<dbReference type="PANTHER" id="PTHR14789">
    <property type="entry name" value="CHONDROLECTIN VARIANT CHODLFDELTAE"/>
    <property type="match status" value="1"/>
</dbReference>
<comment type="caution">
    <text evidence="20">The sequence shown here is derived from an EMBL/GenBank/DDBJ whole genome shotgun (WGS) entry which is preliminary data.</text>
</comment>
<dbReference type="InterPro" id="IPR001304">
    <property type="entry name" value="C-type_lectin-like"/>
</dbReference>
<dbReference type="PROSITE" id="PS01187">
    <property type="entry name" value="EGF_CA"/>
    <property type="match status" value="2"/>
</dbReference>
<protein>
    <submittedName>
        <fullName evidence="20">Endosialin</fullName>
    </submittedName>
</protein>
<comment type="caution">
    <text evidence="14">Lacks conserved residue(s) required for the propagation of feature annotation.</text>
</comment>
<name>A0AAD8CI77_ACIOX</name>
<dbReference type="GO" id="GO:0048731">
    <property type="term" value="P:system development"/>
    <property type="evidence" value="ECO:0007669"/>
    <property type="project" value="UniProtKB-ARBA"/>
</dbReference>
<dbReference type="PROSITE" id="PS50026">
    <property type="entry name" value="EGF_3"/>
    <property type="match status" value="2"/>
</dbReference>
<dbReference type="FunFam" id="2.10.25.10:FF:000009">
    <property type="entry name" value="Low-density lipoprotein receptor isoform 1"/>
    <property type="match status" value="2"/>
</dbReference>
<evidence type="ECO:0000256" key="3">
    <source>
        <dbReference type="ARBA" id="ARBA00022553"/>
    </source>
</evidence>
<keyword evidence="11" id="KW-1015">Disulfide bond</keyword>
<keyword evidence="10 16" id="KW-0472">Membrane</keyword>
<evidence type="ECO:0000256" key="14">
    <source>
        <dbReference type="PROSITE-ProRule" id="PRU00076"/>
    </source>
</evidence>
<feature type="domain" description="EGF-like" evidence="18">
    <location>
        <begin position="331"/>
        <end position="368"/>
    </location>
</feature>
<evidence type="ECO:0000256" key="17">
    <source>
        <dbReference type="SAM" id="SignalP"/>
    </source>
</evidence>
<dbReference type="SUPFAM" id="SSF56436">
    <property type="entry name" value="C-type lectin-like"/>
    <property type="match status" value="1"/>
</dbReference>
<evidence type="ECO:0000256" key="5">
    <source>
        <dbReference type="ARBA" id="ARBA00022692"/>
    </source>
</evidence>
<evidence type="ECO:0000256" key="15">
    <source>
        <dbReference type="SAM" id="MobiDB-lite"/>
    </source>
</evidence>
<dbReference type="Pfam" id="PF07645">
    <property type="entry name" value="EGF_CA"/>
    <property type="match status" value="1"/>
</dbReference>
<dbReference type="Proteomes" id="UP001230051">
    <property type="component" value="Unassembled WGS sequence"/>
</dbReference>
<keyword evidence="6 17" id="KW-0732">Signal</keyword>
<dbReference type="GO" id="GO:0006897">
    <property type="term" value="P:endocytosis"/>
    <property type="evidence" value="ECO:0007669"/>
    <property type="project" value="UniProtKB-KW"/>
</dbReference>
<evidence type="ECO:0000256" key="9">
    <source>
        <dbReference type="ARBA" id="ARBA00022989"/>
    </source>
</evidence>
<evidence type="ECO:0000256" key="16">
    <source>
        <dbReference type="SAM" id="Phobius"/>
    </source>
</evidence>
<dbReference type="CDD" id="cd03600">
    <property type="entry name" value="CLECT_thrombomodulin_like"/>
    <property type="match status" value="1"/>
</dbReference>
<dbReference type="Pfam" id="PF14670">
    <property type="entry name" value="FXa_inhibition"/>
    <property type="match status" value="2"/>
</dbReference>